<organism evidence="3 4">
    <name type="scientific">Roseofilum capinflatum BLCC-M114</name>
    <dbReference type="NCBI Taxonomy" id="3022440"/>
    <lineage>
        <taxon>Bacteria</taxon>
        <taxon>Bacillati</taxon>
        <taxon>Cyanobacteriota</taxon>
        <taxon>Cyanophyceae</taxon>
        <taxon>Desertifilales</taxon>
        <taxon>Desertifilaceae</taxon>
        <taxon>Roseofilum</taxon>
        <taxon>Roseofilum capinflatum</taxon>
    </lineage>
</organism>
<reference evidence="3 4" key="1">
    <citation type="submission" date="2023-01" db="EMBL/GenBank/DDBJ databases">
        <title>Novel diversity within Roseofilum (Cyanobacteria; Desertifilaceae) from marine benthic mats with descriptions of four novel species.</title>
        <authorList>
            <person name="Wang Y."/>
            <person name="Berthold D.E."/>
            <person name="Hu J."/>
            <person name="Lefler F.W."/>
            <person name="Laughinghouse H.D. IV."/>
        </authorList>
    </citation>
    <scope>NUCLEOTIDE SEQUENCE [LARGE SCALE GENOMIC DNA]</scope>
    <source>
        <strain evidence="3 4">BLCC-M114</strain>
    </source>
</reference>
<protein>
    <submittedName>
        <fullName evidence="3">Uncharacterized protein</fullName>
    </submittedName>
</protein>
<evidence type="ECO:0000256" key="2">
    <source>
        <dbReference type="SAM" id="Phobius"/>
    </source>
</evidence>
<keyword evidence="2" id="KW-1133">Transmembrane helix</keyword>
<name>A0ABT7B6F0_9CYAN</name>
<evidence type="ECO:0000313" key="3">
    <source>
        <dbReference type="EMBL" id="MDJ1174752.1"/>
    </source>
</evidence>
<proteinExistence type="predicted"/>
<comment type="caution">
    <text evidence="3">The sequence shown here is derived from an EMBL/GenBank/DDBJ whole genome shotgun (WGS) entry which is preliminary data.</text>
</comment>
<feature type="transmembrane region" description="Helical" evidence="2">
    <location>
        <begin position="25"/>
        <end position="45"/>
    </location>
</feature>
<keyword evidence="2" id="KW-0812">Transmembrane</keyword>
<gene>
    <name evidence="3" type="ORF">PMG25_11675</name>
</gene>
<feature type="transmembrane region" description="Helical" evidence="2">
    <location>
        <begin position="76"/>
        <end position="97"/>
    </location>
</feature>
<accession>A0ABT7B6F0</accession>
<sequence length="219" mass="24133">MHHLINALHVVPSAILTGIKITTKFLSSVAQSLAGIVLLLFHVIVNSCQWCLGKVLTFLNWTIASLHHLIMDEHTFTLSSWDIALVILSCVLLIILVRSNNTGTKITHTIIKTRDSSYENRTIKIAKGESIKTAVNLLTGGQTTSSPPPKDSDISESETTIVQDETRGLKWADVKEKTQDVVNLIKGGLEITQIFQSIRHGGQKHIIDLLNGLKNLKSK</sequence>
<dbReference type="Proteomes" id="UP001235849">
    <property type="component" value="Unassembled WGS sequence"/>
</dbReference>
<evidence type="ECO:0000256" key="1">
    <source>
        <dbReference type="SAM" id="MobiDB-lite"/>
    </source>
</evidence>
<dbReference type="EMBL" id="JAQOSO010000064">
    <property type="protein sequence ID" value="MDJ1174752.1"/>
    <property type="molecule type" value="Genomic_DNA"/>
</dbReference>
<feature type="region of interest" description="Disordered" evidence="1">
    <location>
        <begin position="140"/>
        <end position="159"/>
    </location>
</feature>
<keyword evidence="2" id="KW-0472">Membrane</keyword>
<keyword evidence="4" id="KW-1185">Reference proteome</keyword>
<evidence type="ECO:0000313" key="4">
    <source>
        <dbReference type="Proteomes" id="UP001235849"/>
    </source>
</evidence>
<dbReference type="RefSeq" id="WP_283767073.1">
    <property type="nucleotide sequence ID" value="NZ_JAQOSO010000064.1"/>
</dbReference>